<keyword evidence="10" id="KW-1133">Transmembrane helix</keyword>
<evidence type="ECO:0000259" key="13">
    <source>
        <dbReference type="SMART" id="SM00534"/>
    </source>
</evidence>
<organism evidence="14 15">
    <name type="scientific">Sanghuangporus baumii</name>
    <name type="common">Phellinus baumii</name>
    <dbReference type="NCBI Taxonomy" id="108892"/>
    <lineage>
        <taxon>Eukaryota</taxon>
        <taxon>Fungi</taxon>
        <taxon>Dikarya</taxon>
        <taxon>Basidiomycota</taxon>
        <taxon>Agaricomycotina</taxon>
        <taxon>Agaricomycetes</taxon>
        <taxon>Hymenochaetales</taxon>
        <taxon>Hymenochaetaceae</taxon>
        <taxon>Sanghuangporus</taxon>
    </lineage>
</organism>
<dbReference type="Pfam" id="PF05192">
    <property type="entry name" value="MutS_III"/>
    <property type="match status" value="1"/>
</dbReference>
<evidence type="ECO:0000313" key="14">
    <source>
        <dbReference type="EMBL" id="OCB88935.1"/>
    </source>
</evidence>
<dbReference type="GO" id="GO:0007005">
    <property type="term" value="P:mitochondrion organization"/>
    <property type="evidence" value="ECO:0007669"/>
    <property type="project" value="TreeGrafter"/>
</dbReference>
<dbReference type="OrthoDB" id="29596at2759"/>
<dbReference type="InterPro" id="IPR036187">
    <property type="entry name" value="DNA_mismatch_repair_MutS_sf"/>
</dbReference>
<evidence type="ECO:0000313" key="15">
    <source>
        <dbReference type="Proteomes" id="UP000757232"/>
    </source>
</evidence>
<feature type="domain" description="DNA mismatch repair protein MutS core" evidence="12">
    <location>
        <begin position="650"/>
        <end position="973"/>
    </location>
</feature>
<keyword evidence="5" id="KW-0067">ATP-binding</keyword>
<dbReference type="GO" id="GO:0000423">
    <property type="term" value="P:mitophagy"/>
    <property type="evidence" value="ECO:0007669"/>
    <property type="project" value="UniProtKB-ARBA"/>
</dbReference>
<keyword evidence="3" id="KW-0547">Nucleotide-binding</keyword>
<dbReference type="Gene3D" id="1.10.1420.10">
    <property type="match status" value="1"/>
</dbReference>
<evidence type="ECO:0000256" key="6">
    <source>
        <dbReference type="ARBA" id="ARBA00023125"/>
    </source>
</evidence>
<dbReference type="PANTHER" id="PTHR23222">
    <property type="entry name" value="PROHIBITIN"/>
    <property type="match status" value="1"/>
</dbReference>
<dbReference type="SUPFAM" id="SSF48334">
    <property type="entry name" value="DNA repair protein MutS, domain III"/>
    <property type="match status" value="1"/>
</dbReference>
<evidence type="ECO:0000256" key="10">
    <source>
        <dbReference type="SAM" id="Phobius"/>
    </source>
</evidence>
<keyword evidence="8 10" id="KW-0472">Membrane</keyword>
<feature type="domain" description="DNA mismatch repair proteins mutS family" evidence="13">
    <location>
        <begin position="1009"/>
        <end position="1224"/>
    </location>
</feature>
<dbReference type="FunFam" id="3.30.479.30:FF:000001">
    <property type="entry name" value="Prohibitin 2"/>
    <property type="match status" value="1"/>
</dbReference>
<dbReference type="GO" id="GO:0005743">
    <property type="term" value="C:mitochondrial inner membrane"/>
    <property type="evidence" value="ECO:0007669"/>
    <property type="project" value="UniProtKB-SubCell"/>
</dbReference>
<dbReference type="Pfam" id="PF01145">
    <property type="entry name" value="Band_7"/>
    <property type="match status" value="1"/>
</dbReference>
<sequence>MSDPFRRYNVELRMPKGRPGAAGGVGWLIALGAGAVLVNASLYNVDGGHRAIKYSRIHGLTQTIYPEGTHIRIPWLETPIIFDIRAKPRNIASLTGTKDLQMVNITCRVLSRPSIQQLPQIFRELGQDYDERVLPSIVNEVLKAVVAQFNASQLITQREHVSRLVRENLTKRALRFNLVLDDVSITHVAFSPEFTHAVAQQTAFRAAFLVDQAIQEKQSIIVRAQGEAKSAELIGEAMRQNKGFLELRRLEAARDIANLLATSGNKIMLDSQSLLLNVTGDDIGKLLQMGKELAMKLFLFAGHCHERQHVLFRLVWIHHSVSRRVSFLVLNSNVHIGFLIFFTVAGYSMPGSKKFYRKKKVWKKKGQAKKPPVEEVEAAEDRVIFDGEESPARKKVRWEANEVDGDNINEGTEDERDENDTEGTDAVDEKIVIAIYAQHFRVGCAYYDPVKLTVCILEDSVEMLEQTNPDVAITSGRADEASIDLVRDFVEASGGVFQVRPSREFTPTKGRDRLLSLRFLSELPVDETTASSSTHTSSDPPTNAYEFMRRRRGLTGDPSMKRWNASIRLGNFASLDGSPLCMSAIGALLDHLARIRAMADLHDEGVAGLEIQSIESICLGHFMQINADALSSLQVFGSESHASAHSDKTKEGLSLYGILNSTRTTLGRFLLRQWLLRPSLSLSVITARHDAVECLMTPENIVTADAMCAHLKGLRNVPRILRMLKVGKAGLNEWQGIVKFTFHATLLREALTELQNVGEVDIFKKLIAILNVASFREVGNAIHETIDWEESLYAGRVCVRPAIDEELDKWKHIYNGLDSVLSRVATQISETVPADYTSSLNVVYFPQLGFLICTPMKEGWVNSSVDVFEGWSFQFSSETHVYFKSSEMHDMDRHIGDLHPSIVDREIEIIQTLLEKILQFADPISQACDACAELDCLLCFAEASRMHNYRRPTMTEDNVLYVRQGRHPLQEQVVDTFVPNDIHLRSGTSIDVNADNDEIEDVCSSENARSMLVLTGANACGKSVYLKQAALIQYMAQIGWCQTSSDVPSIITNVMVCSSFVPAESATLGIVDKSSTTTIFCILELITDLAVFIFSLHKNGAGLLCGVLRSFLSRGPECPKVLVATHFHEIFHEDMLDPGLPITFLHMQILLPDLPEIEDDEDADATVDVDDTVEIARRQLRQGETITYLYRVAQGLSLESHAARCAQMFGLPPSIVRRAEYVSNLFSTHNITRLLDEEMKPEEIEDLAQAEEVCRRFLEWNLSEAANDETLDSVEAVKAKLAWVLGRTEDRAKDAETDDVEEVDHGL</sequence>
<dbReference type="InterPro" id="IPR000163">
    <property type="entry name" value="Prohibitin"/>
</dbReference>
<dbReference type="InterPro" id="IPR001107">
    <property type="entry name" value="Band_7"/>
</dbReference>
<dbReference type="PANTHER" id="PTHR23222:SF1">
    <property type="entry name" value="PROHIBITIN-2"/>
    <property type="match status" value="1"/>
</dbReference>
<dbReference type="SUPFAM" id="SSF117892">
    <property type="entry name" value="Band 7/SPFH domain"/>
    <property type="match status" value="1"/>
</dbReference>
<evidence type="ECO:0000256" key="5">
    <source>
        <dbReference type="ARBA" id="ARBA00022840"/>
    </source>
</evidence>
<feature type="transmembrane region" description="Helical" evidence="10">
    <location>
        <begin position="20"/>
        <end position="43"/>
    </location>
</feature>
<keyword evidence="7" id="KW-0496">Mitochondrion</keyword>
<dbReference type="Gene3D" id="3.40.50.300">
    <property type="entry name" value="P-loop containing nucleotide triphosphate hydrolases"/>
    <property type="match status" value="2"/>
</dbReference>
<dbReference type="InterPro" id="IPR027417">
    <property type="entry name" value="P-loop_NTPase"/>
</dbReference>
<evidence type="ECO:0000256" key="7">
    <source>
        <dbReference type="ARBA" id="ARBA00023128"/>
    </source>
</evidence>
<dbReference type="SMART" id="SM00534">
    <property type="entry name" value="MUTSac"/>
    <property type="match status" value="1"/>
</dbReference>
<dbReference type="SMART" id="SM00244">
    <property type="entry name" value="PHB"/>
    <property type="match status" value="1"/>
</dbReference>
<evidence type="ECO:0008006" key="16">
    <source>
        <dbReference type="Google" id="ProtNLM"/>
    </source>
</evidence>
<comment type="similarity">
    <text evidence="2">Belongs to the prohibitin family.</text>
</comment>
<evidence type="ECO:0000259" key="11">
    <source>
        <dbReference type="SMART" id="SM00244"/>
    </source>
</evidence>
<dbReference type="InterPro" id="IPR000432">
    <property type="entry name" value="DNA_mismatch_repair_MutS_C"/>
</dbReference>
<comment type="subcellular location">
    <subcellularLocation>
        <location evidence="1">Mitochondrion inner membrane</location>
    </subcellularLocation>
</comment>
<evidence type="ECO:0000256" key="9">
    <source>
        <dbReference type="SAM" id="MobiDB-lite"/>
    </source>
</evidence>
<keyword evidence="10" id="KW-0812">Transmembrane</keyword>
<dbReference type="SUPFAM" id="SSF52540">
    <property type="entry name" value="P-loop containing nucleoside triphosphate hydrolases"/>
    <property type="match status" value="1"/>
</dbReference>
<dbReference type="Gene3D" id="3.30.479.30">
    <property type="entry name" value="Band 7 domain"/>
    <property type="match status" value="1"/>
</dbReference>
<name>A0A9Q5N649_SANBA</name>
<accession>A0A9Q5N649</accession>
<dbReference type="InterPro" id="IPR007696">
    <property type="entry name" value="DNA_mismatch_repair_MutS_core"/>
</dbReference>
<evidence type="ECO:0000256" key="3">
    <source>
        <dbReference type="ARBA" id="ARBA00022741"/>
    </source>
</evidence>
<proteinExistence type="inferred from homology"/>
<dbReference type="SMART" id="SM00533">
    <property type="entry name" value="MUTSd"/>
    <property type="match status" value="1"/>
</dbReference>
<keyword evidence="6" id="KW-0238">DNA-binding</keyword>
<protein>
    <recommendedName>
        <fullName evidence="16">DNA mismatch repair proteins mutS family domain-containing protein</fullName>
    </recommendedName>
</protein>
<feature type="transmembrane region" description="Helical" evidence="10">
    <location>
        <begin position="327"/>
        <end position="349"/>
    </location>
</feature>
<dbReference type="GO" id="GO:0030983">
    <property type="term" value="F:mismatched DNA binding"/>
    <property type="evidence" value="ECO:0007669"/>
    <property type="project" value="InterPro"/>
</dbReference>
<dbReference type="GO" id="GO:0005524">
    <property type="term" value="F:ATP binding"/>
    <property type="evidence" value="ECO:0007669"/>
    <property type="project" value="UniProtKB-KW"/>
</dbReference>
<dbReference type="PRINTS" id="PR00679">
    <property type="entry name" value="PROHIBITIN"/>
</dbReference>
<dbReference type="EMBL" id="LNZH02000167">
    <property type="protein sequence ID" value="OCB88935.1"/>
    <property type="molecule type" value="Genomic_DNA"/>
</dbReference>
<evidence type="ECO:0000259" key="12">
    <source>
        <dbReference type="SMART" id="SM00533"/>
    </source>
</evidence>
<dbReference type="Proteomes" id="UP000757232">
    <property type="component" value="Unassembled WGS sequence"/>
</dbReference>
<feature type="region of interest" description="Disordered" evidence="9">
    <location>
        <begin position="398"/>
        <end position="424"/>
    </location>
</feature>
<feature type="domain" description="Band 7" evidence="11">
    <location>
        <begin position="41"/>
        <end position="202"/>
    </location>
</feature>
<dbReference type="CDD" id="cd03401">
    <property type="entry name" value="SPFH_prohibitin"/>
    <property type="match status" value="1"/>
</dbReference>
<dbReference type="InterPro" id="IPR036013">
    <property type="entry name" value="Band_7/SPFH_dom_sf"/>
</dbReference>
<reference evidence="14" key="1">
    <citation type="submission" date="2016-06" db="EMBL/GenBank/DDBJ databases">
        <title>Draft Genome sequence of the fungus Inonotus baumii.</title>
        <authorList>
            <person name="Zhu H."/>
            <person name="Lin W."/>
        </authorList>
    </citation>
    <scope>NUCLEOTIDE SEQUENCE</scope>
    <source>
        <strain evidence="14">821</strain>
    </source>
</reference>
<evidence type="ECO:0000256" key="4">
    <source>
        <dbReference type="ARBA" id="ARBA00022792"/>
    </source>
</evidence>
<evidence type="ECO:0000256" key="1">
    <source>
        <dbReference type="ARBA" id="ARBA00004273"/>
    </source>
</evidence>
<comment type="caution">
    <text evidence="14">The sequence shown here is derived from an EMBL/GenBank/DDBJ whole genome shotgun (WGS) entry which is preliminary data.</text>
</comment>
<evidence type="ECO:0000256" key="2">
    <source>
        <dbReference type="ARBA" id="ARBA00009658"/>
    </source>
</evidence>
<keyword evidence="4" id="KW-0999">Mitochondrion inner membrane</keyword>
<feature type="compositionally biased region" description="Acidic residues" evidence="9">
    <location>
        <begin position="401"/>
        <end position="424"/>
    </location>
</feature>
<keyword evidence="15" id="KW-1185">Reference proteome</keyword>
<evidence type="ECO:0000256" key="8">
    <source>
        <dbReference type="ARBA" id="ARBA00023136"/>
    </source>
</evidence>
<dbReference type="GO" id="GO:0006298">
    <property type="term" value="P:mismatch repair"/>
    <property type="evidence" value="ECO:0007669"/>
    <property type="project" value="InterPro"/>
</dbReference>
<gene>
    <name evidence="14" type="ORF">A7U60_g3890</name>
</gene>